<organism evidence="1 2">
    <name type="scientific">Rhabditophanes sp. KR3021</name>
    <dbReference type="NCBI Taxonomy" id="114890"/>
    <lineage>
        <taxon>Eukaryota</taxon>
        <taxon>Metazoa</taxon>
        <taxon>Ecdysozoa</taxon>
        <taxon>Nematoda</taxon>
        <taxon>Chromadorea</taxon>
        <taxon>Rhabditida</taxon>
        <taxon>Tylenchina</taxon>
        <taxon>Panagrolaimomorpha</taxon>
        <taxon>Strongyloidoidea</taxon>
        <taxon>Alloionematidae</taxon>
        <taxon>Rhabditophanes</taxon>
    </lineage>
</organism>
<reference evidence="2" key="1">
    <citation type="submission" date="2016-11" db="UniProtKB">
        <authorList>
            <consortium name="WormBaseParasite"/>
        </authorList>
    </citation>
    <scope>IDENTIFICATION</scope>
    <source>
        <strain evidence="2">KR3021</strain>
    </source>
</reference>
<evidence type="ECO:0000313" key="2">
    <source>
        <dbReference type="WBParaSite" id="RSKR_0000201900.1"/>
    </source>
</evidence>
<name>A0AC35TLF8_9BILA</name>
<evidence type="ECO:0000313" key="1">
    <source>
        <dbReference type="Proteomes" id="UP000095286"/>
    </source>
</evidence>
<dbReference type="WBParaSite" id="RSKR_0000201900.1">
    <property type="protein sequence ID" value="RSKR_0000201900.1"/>
    <property type="gene ID" value="RSKR_0000201900"/>
</dbReference>
<sequence>MNYQLYRNTTLGIELQKTVDDFVMDGSISTELARRVMENFDKCFNEALHNRTHNRTTFMAEKLRSYRFVDNVWTFVVEKVEIRNPNNPLEEIIPRLKIVACDGSKKSG</sequence>
<dbReference type="Proteomes" id="UP000095286">
    <property type="component" value="Unplaced"/>
</dbReference>
<accession>A0AC35TLF8</accession>
<proteinExistence type="predicted"/>
<protein>
    <submittedName>
        <fullName evidence="2">Transcription initiation factor IIA subunit 2</fullName>
    </submittedName>
</protein>